<keyword evidence="5" id="KW-1185">Reference proteome</keyword>
<dbReference type="Pfam" id="PF13424">
    <property type="entry name" value="TPR_12"/>
    <property type="match status" value="1"/>
</dbReference>
<gene>
    <name evidence="4" type="ORF">ASU31_24390</name>
</gene>
<comment type="caution">
    <text evidence="4">The sequence shown here is derived from an EMBL/GenBank/DDBJ whole genome shotgun (WGS) entry which is preliminary data.</text>
</comment>
<name>A0A0T5VHW4_9SPHI</name>
<dbReference type="GO" id="GO:0016020">
    <property type="term" value="C:membrane"/>
    <property type="evidence" value="ECO:0007669"/>
    <property type="project" value="InterPro"/>
</dbReference>
<dbReference type="AlphaFoldDB" id="A0A0T5VHW4"/>
<dbReference type="InterPro" id="IPR036890">
    <property type="entry name" value="HATPase_C_sf"/>
</dbReference>
<dbReference type="SUPFAM" id="SSF55874">
    <property type="entry name" value="ATPase domain of HSP90 chaperone/DNA topoisomerase II/histidine kinase"/>
    <property type="match status" value="1"/>
</dbReference>
<dbReference type="SMART" id="SM00028">
    <property type="entry name" value="TPR"/>
    <property type="match status" value="4"/>
</dbReference>
<organism evidence="4 5">
    <name type="scientific">Pedobacter ginsenosidimutans</name>
    <dbReference type="NCBI Taxonomy" id="687842"/>
    <lineage>
        <taxon>Bacteria</taxon>
        <taxon>Pseudomonadati</taxon>
        <taxon>Bacteroidota</taxon>
        <taxon>Sphingobacteriia</taxon>
        <taxon>Sphingobacteriales</taxon>
        <taxon>Sphingobacteriaceae</taxon>
        <taxon>Pedobacter</taxon>
    </lineage>
</organism>
<keyword evidence="2" id="KW-1133">Transmembrane helix</keyword>
<reference evidence="4 5" key="1">
    <citation type="submission" date="2015-11" db="EMBL/GenBank/DDBJ databases">
        <title>Sequence of Pedobacter ginsenosidimutans.</title>
        <authorList>
            <person name="Carson E."/>
            <person name="Keyser V."/>
            <person name="Newman J."/>
            <person name="Miller J."/>
        </authorList>
    </citation>
    <scope>NUCLEOTIDE SEQUENCE [LARGE SCALE GENOMIC DNA]</scope>
    <source>
        <strain evidence="4 5">KACC 14530</strain>
    </source>
</reference>
<proteinExistence type="predicted"/>
<dbReference type="InterPro" id="IPR050640">
    <property type="entry name" value="Bact_2-comp_sensor_kinase"/>
</dbReference>
<dbReference type="InterPro" id="IPR010559">
    <property type="entry name" value="Sig_transdc_His_kin_internal"/>
</dbReference>
<evidence type="ECO:0000256" key="1">
    <source>
        <dbReference type="PROSITE-ProRule" id="PRU00339"/>
    </source>
</evidence>
<dbReference type="STRING" id="687842.ASU31_24390"/>
<keyword evidence="1" id="KW-0802">TPR repeat</keyword>
<dbReference type="Gene3D" id="3.30.565.10">
    <property type="entry name" value="Histidine kinase-like ATPase, C-terminal domain"/>
    <property type="match status" value="1"/>
</dbReference>
<accession>A0A0T5VHW4</accession>
<evidence type="ECO:0000256" key="2">
    <source>
        <dbReference type="SAM" id="Phobius"/>
    </source>
</evidence>
<evidence type="ECO:0000313" key="4">
    <source>
        <dbReference type="EMBL" id="KRT13443.1"/>
    </source>
</evidence>
<feature type="transmembrane region" description="Helical" evidence="2">
    <location>
        <begin position="413"/>
        <end position="432"/>
    </location>
</feature>
<feature type="repeat" description="TPR" evidence="1">
    <location>
        <begin position="127"/>
        <end position="160"/>
    </location>
</feature>
<dbReference type="InterPro" id="IPR011990">
    <property type="entry name" value="TPR-like_helical_dom_sf"/>
</dbReference>
<dbReference type="PANTHER" id="PTHR34220">
    <property type="entry name" value="SENSOR HISTIDINE KINASE YPDA"/>
    <property type="match status" value="1"/>
</dbReference>
<dbReference type="PANTHER" id="PTHR34220:SF7">
    <property type="entry name" value="SENSOR HISTIDINE KINASE YPDA"/>
    <property type="match status" value="1"/>
</dbReference>
<feature type="repeat" description="TPR" evidence="1">
    <location>
        <begin position="207"/>
        <end position="240"/>
    </location>
</feature>
<sequence>MDRSVKFILCFFFLFSATEKGLAQEKIKAKIEILTKKLDTPMADTDRVDLLFKLNSALAANNPEKAMEYARQGFELASKIGYKHGMMLCINDIATIQLDIGKNGEAIKNQKKALALAQELKDRQITIVSFMNIGAVYQRMSRYTEAATYFFKALKRAEKENDNRLIALSETNIATLFIQQRNFEKARYYALRADRLFKQLDFKAYEAKNLEMLGNSYAFDGKKEQAKPYYQKALKLYLETGDELGKAVIYTQMVDLYSDDPIKQIDYLNKAKNIWDRIAPNNLNAIANLGNFGFVYLEILKDARKLGLVEKKLNLDREKMVADAENYFAKSISLSEQAGITDLVFQLTLPYSQLSEYKKNYKLALYNLKKHIKLQDSIYSQEIKNKIASLDSEREIAIRDKELQLNKLEFKQLWLYGILVVVVLSSVLLFLYNRYRIRQLQLKSALKQQQTEQLNRELSYQNQLSESELKAIRSQMNPHFIFNVLNSIESYIMDNNKRTASRLIQKFAALSRLILENSTRSLVTADREWKALKLYTELEAMRYNNSFSYSFKLDESIDLKALMLPPMLIQPLIENAILHGLIVDNQPDAHLEVSIKKIETGICVMVKDNGKGFYPQSNPQDKMGIKEKSIGIQSIRERIEMINLQNQNGTANFLIHPGEAGKGTVAMLCLPNYYLAA</sequence>
<dbReference type="OrthoDB" id="6190788at2"/>
<dbReference type="InterPro" id="IPR019734">
    <property type="entry name" value="TPR_rpt"/>
</dbReference>
<dbReference type="EMBL" id="LMZQ01000043">
    <property type="protein sequence ID" value="KRT13443.1"/>
    <property type="molecule type" value="Genomic_DNA"/>
</dbReference>
<dbReference type="Proteomes" id="UP000051950">
    <property type="component" value="Unassembled WGS sequence"/>
</dbReference>
<dbReference type="Pfam" id="PF06580">
    <property type="entry name" value="His_kinase"/>
    <property type="match status" value="1"/>
</dbReference>
<dbReference type="Gene3D" id="1.25.40.10">
    <property type="entry name" value="Tetratricopeptide repeat domain"/>
    <property type="match status" value="2"/>
</dbReference>
<dbReference type="Pfam" id="PF13181">
    <property type="entry name" value="TPR_8"/>
    <property type="match status" value="1"/>
</dbReference>
<keyword evidence="2" id="KW-0812">Transmembrane</keyword>
<evidence type="ECO:0000259" key="3">
    <source>
        <dbReference type="Pfam" id="PF06580"/>
    </source>
</evidence>
<dbReference type="PROSITE" id="PS50005">
    <property type="entry name" value="TPR"/>
    <property type="match status" value="2"/>
</dbReference>
<dbReference type="SUPFAM" id="SSF48452">
    <property type="entry name" value="TPR-like"/>
    <property type="match status" value="2"/>
</dbReference>
<evidence type="ECO:0000313" key="5">
    <source>
        <dbReference type="Proteomes" id="UP000051950"/>
    </source>
</evidence>
<dbReference type="GO" id="GO:0000155">
    <property type="term" value="F:phosphorelay sensor kinase activity"/>
    <property type="evidence" value="ECO:0007669"/>
    <property type="project" value="InterPro"/>
</dbReference>
<keyword evidence="2" id="KW-0472">Membrane</keyword>
<protein>
    <recommendedName>
        <fullName evidence="3">Signal transduction histidine kinase internal region domain-containing protein</fullName>
    </recommendedName>
</protein>
<feature type="domain" description="Signal transduction histidine kinase internal region" evidence="3">
    <location>
        <begin position="467"/>
        <end position="546"/>
    </location>
</feature>